<dbReference type="RefSeq" id="WP_011462960.1">
    <property type="nucleotide sequence ID" value="NC_007908.1"/>
</dbReference>
<dbReference type="OrthoDB" id="8900846at2"/>
<dbReference type="KEGG" id="rfr:Rfer_0636"/>
<evidence type="ECO:0000313" key="4">
    <source>
        <dbReference type="Proteomes" id="UP000008332"/>
    </source>
</evidence>
<dbReference type="STRING" id="338969.Rfer_0636"/>
<accession>Q221B6</accession>
<dbReference type="GO" id="GO:0005886">
    <property type="term" value="C:plasma membrane"/>
    <property type="evidence" value="ECO:0007669"/>
    <property type="project" value="InterPro"/>
</dbReference>
<keyword evidence="1 3" id="KW-0812">Transmembrane</keyword>
<evidence type="ECO:0000256" key="1">
    <source>
        <dbReference type="SAM" id="Phobius"/>
    </source>
</evidence>
<keyword evidence="1" id="KW-1133">Transmembrane helix</keyword>
<organism evidence="3 4">
    <name type="scientific">Albidiferax ferrireducens (strain ATCC BAA-621 / DSM 15236 / T118)</name>
    <name type="common">Rhodoferax ferrireducens</name>
    <dbReference type="NCBI Taxonomy" id="338969"/>
    <lineage>
        <taxon>Bacteria</taxon>
        <taxon>Pseudomonadati</taxon>
        <taxon>Pseudomonadota</taxon>
        <taxon>Betaproteobacteria</taxon>
        <taxon>Burkholderiales</taxon>
        <taxon>Comamonadaceae</taxon>
        <taxon>Rhodoferax</taxon>
    </lineage>
</organism>
<feature type="domain" description="Anti-sigma K factor RskA C-terminal" evidence="2">
    <location>
        <begin position="20"/>
        <end position="152"/>
    </location>
</feature>
<keyword evidence="4" id="KW-1185">Reference proteome</keyword>
<protein>
    <submittedName>
        <fullName evidence="3">Putative transmembrane protein</fullName>
    </submittedName>
</protein>
<evidence type="ECO:0000313" key="3">
    <source>
        <dbReference type="EMBL" id="ABD68387.1"/>
    </source>
</evidence>
<name>Q221B6_ALBFT</name>
<dbReference type="Proteomes" id="UP000008332">
    <property type="component" value="Chromosome"/>
</dbReference>
<dbReference type="HOGENOM" id="CLU_1561682_0_0_4"/>
<dbReference type="Pfam" id="PF10099">
    <property type="entry name" value="RskA_C"/>
    <property type="match status" value="1"/>
</dbReference>
<feature type="transmembrane region" description="Helical" evidence="1">
    <location>
        <begin position="15"/>
        <end position="39"/>
    </location>
</feature>
<proteinExistence type="predicted"/>
<sequence length="171" mass="18511">MLDSTQAQAPRGHGAWWRAATIACLLVIAIAIATGVSMFEQFKAQIHHLQTQLQSTAQIRFVAVLLDDSQAPAMLITLAPKEAALQIQRLNDVTEGRADSMQLWALAANGQPRSLGILTSTGKTLRLPVNDKALVDVSQLAISVENKDETTQRSQPSLPYLFKGAVVQKAL</sequence>
<reference evidence="4" key="1">
    <citation type="submission" date="2006-02" db="EMBL/GenBank/DDBJ databases">
        <title>Complete sequence of chromosome of Rhodoferax ferrireducens DSM 15236.</title>
        <authorList>
            <person name="Copeland A."/>
            <person name="Lucas S."/>
            <person name="Lapidus A."/>
            <person name="Barry K."/>
            <person name="Detter J.C."/>
            <person name="Glavina del Rio T."/>
            <person name="Hammon N."/>
            <person name="Israni S."/>
            <person name="Pitluck S."/>
            <person name="Brettin T."/>
            <person name="Bruce D."/>
            <person name="Han C."/>
            <person name="Tapia R."/>
            <person name="Gilna P."/>
            <person name="Kiss H."/>
            <person name="Schmutz J."/>
            <person name="Larimer F."/>
            <person name="Land M."/>
            <person name="Kyrpides N."/>
            <person name="Ivanova N."/>
            <person name="Richardson P."/>
        </authorList>
    </citation>
    <scope>NUCLEOTIDE SEQUENCE [LARGE SCALE GENOMIC DNA]</scope>
    <source>
        <strain evidence="4">ATCC BAA-621 / DSM 15236 / T118</strain>
    </source>
</reference>
<gene>
    <name evidence="3" type="ordered locus">Rfer_0636</name>
</gene>
<keyword evidence="1" id="KW-0472">Membrane</keyword>
<dbReference type="EMBL" id="CP000267">
    <property type="protein sequence ID" value="ABD68387.1"/>
    <property type="molecule type" value="Genomic_DNA"/>
</dbReference>
<dbReference type="AlphaFoldDB" id="Q221B6"/>
<evidence type="ECO:0000259" key="2">
    <source>
        <dbReference type="Pfam" id="PF10099"/>
    </source>
</evidence>
<dbReference type="InterPro" id="IPR018764">
    <property type="entry name" value="RskA_C"/>
</dbReference>
<dbReference type="eggNOG" id="COG5343">
    <property type="taxonomic scope" value="Bacteria"/>
</dbReference>